<evidence type="ECO:0000313" key="1">
    <source>
        <dbReference type="EMBL" id="JAA83601.1"/>
    </source>
</evidence>
<name>S4NXL7_9NEOP</name>
<feature type="non-terminal residue" evidence="1">
    <location>
        <position position="1"/>
    </location>
</feature>
<accession>S4NXL7</accession>
<organism evidence="1">
    <name type="scientific">Pararge aegeria</name>
    <name type="common">speckled wood butterfly</name>
    <dbReference type="NCBI Taxonomy" id="116150"/>
    <lineage>
        <taxon>Eukaryota</taxon>
        <taxon>Metazoa</taxon>
        <taxon>Ecdysozoa</taxon>
        <taxon>Arthropoda</taxon>
        <taxon>Hexapoda</taxon>
        <taxon>Insecta</taxon>
        <taxon>Pterygota</taxon>
        <taxon>Neoptera</taxon>
        <taxon>Endopterygota</taxon>
        <taxon>Lepidoptera</taxon>
        <taxon>Glossata</taxon>
        <taxon>Ditrysia</taxon>
        <taxon>Papilionoidea</taxon>
        <taxon>Nymphalidae</taxon>
        <taxon>Satyrinae</taxon>
        <taxon>Satyrini</taxon>
        <taxon>Parargina</taxon>
        <taxon>Pararge</taxon>
    </lineage>
</organism>
<protein>
    <submittedName>
        <fullName evidence="1">Retrotransposable element Tf2 155 kDa protein type 3</fullName>
    </submittedName>
</protein>
<reference evidence="1" key="1">
    <citation type="journal article" date="2013" name="BMC Genomics">
        <title>Unscrambling butterfly oogenesis.</title>
        <authorList>
            <person name="Carter J.M."/>
            <person name="Baker S.C."/>
            <person name="Pink R."/>
            <person name="Carter D.R."/>
            <person name="Collins A."/>
            <person name="Tomlin J."/>
            <person name="Gibbs M."/>
            <person name="Breuker C.J."/>
        </authorList>
    </citation>
    <scope>NUCLEOTIDE SEQUENCE</scope>
    <source>
        <tissue evidence="1">Ovary</tissue>
    </source>
</reference>
<dbReference type="AlphaFoldDB" id="S4NXL7"/>
<reference evidence="1" key="2">
    <citation type="submission" date="2013-05" db="EMBL/GenBank/DDBJ databases">
        <authorList>
            <person name="Carter J.-M."/>
            <person name="Baker S.C."/>
            <person name="Pink R."/>
            <person name="Carter D.R.F."/>
            <person name="Collins A."/>
            <person name="Tomlin J."/>
            <person name="Gibbs M."/>
            <person name="Breuker C.J."/>
        </authorList>
    </citation>
    <scope>NUCLEOTIDE SEQUENCE</scope>
    <source>
        <tissue evidence="1">Ovary</tissue>
    </source>
</reference>
<dbReference type="EMBL" id="GAIX01008959">
    <property type="protein sequence ID" value="JAA83601.1"/>
    <property type="molecule type" value="Transcribed_RNA"/>
</dbReference>
<proteinExistence type="predicted"/>
<sequence>RKKDLLPRVARWWIYLQDFNFTLEYRKGTSMSNADYLSRNPIVVCEARKQQNWSQIAQPADEESQKLLQTSRYETRLQSLRSKEGPSLL</sequence>